<proteinExistence type="predicted"/>
<dbReference type="AlphaFoldDB" id="A0A9Q1GM19"/>
<feature type="region of interest" description="Disordered" evidence="1">
    <location>
        <begin position="209"/>
        <end position="237"/>
    </location>
</feature>
<comment type="caution">
    <text evidence="2">The sequence shown here is derived from an EMBL/GenBank/DDBJ whole genome shotgun (WGS) entry which is preliminary data.</text>
</comment>
<dbReference type="Proteomes" id="UP001153076">
    <property type="component" value="Unassembled WGS sequence"/>
</dbReference>
<keyword evidence="3" id="KW-1185">Reference proteome</keyword>
<evidence type="ECO:0000256" key="1">
    <source>
        <dbReference type="SAM" id="MobiDB-lite"/>
    </source>
</evidence>
<sequence>MVALSRWIPRQDNGVVPGPRRYDQRCCATTPSTYGGARHANKPGHCAMMSSTYDGMNWGNVRHTPVPMVNLSWKFAVDLLVELWELPAKMTELGSSGSYLSWASTQLGVEAAGQVMGCQLANHPSWVVTPPRDTPLGKTPFPQGMPVGQPWEEWTERVHCLGFSSCKMTVAPGGFSWRLRRTRSSCLFKEFKCDTWEGSWQSWLSRDASLGDETRPVKRHAPSRVCERRPSPPFPYK</sequence>
<dbReference type="EMBL" id="JAKOGI010002238">
    <property type="protein sequence ID" value="KAJ8422503.1"/>
    <property type="molecule type" value="Genomic_DNA"/>
</dbReference>
<organism evidence="2 3">
    <name type="scientific">Carnegiea gigantea</name>
    <dbReference type="NCBI Taxonomy" id="171969"/>
    <lineage>
        <taxon>Eukaryota</taxon>
        <taxon>Viridiplantae</taxon>
        <taxon>Streptophyta</taxon>
        <taxon>Embryophyta</taxon>
        <taxon>Tracheophyta</taxon>
        <taxon>Spermatophyta</taxon>
        <taxon>Magnoliopsida</taxon>
        <taxon>eudicotyledons</taxon>
        <taxon>Gunneridae</taxon>
        <taxon>Pentapetalae</taxon>
        <taxon>Caryophyllales</taxon>
        <taxon>Cactineae</taxon>
        <taxon>Cactaceae</taxon>
        <taxon>Cactoideae</taxon>
        <taxon>Echinocereeae</taxon>
        <taxon>Carnegiea</taxon>
    </lineage>
</organism>
<protein>
    <submittedName>
        <fullName evidence="2">Uncharacterized protein</fullName>
    </submittedName>
</protein>
<reference evidence="2" key="1">
    <citation type="submission" date="2022-04" db="EMBL/GenBank/DDBJ databases">
        <title>Carnegiea gigantea Genome sequencing and assembly v2.</title>
        <authorList>
            <person name="Copetti D."/>
            <person name="Sanderson M.J."/>
            <person name="Burquez A."/>
            <person name="Wojciechowski M.F."/>
        </authorList>
    </citation>
    <scope>NUCLEOTIDE SEQUENCE</scope>
    <source>
        <strain evidence="2">SGP5-SGP5p</strain>
        <tissue evidence="2">Aerial part</tissue>
    </source>
</reference>
<name>A0A9Q1GM19_9CARY</name>
<gene>
    <name evidence="2" type="ORF">Cgig2_003663</name>
</gene>
<accession>A0A9Q1GM19</accession>
<evidence type="ECO:0000313" key="2">
    <source>
        <dbReference type="EMBL" id="KAJ8422503.1"/>
    </source>
</evidence>
<evidence type="ECO:0000313" key="3">
    <source>
        <dbReference type="Proteomes" id="UP001153076"/>
    </source>
</evidence>